<keyword evidence="3" id="KW-1133">Transmembrane helix</keyword>
<evidence type="ECO:0000256" key="2">
    <source>
        <dbReference type="SAM" id="MobiDB-lite"/>
    </source>
</evidence>
<sequence>MVASREDEELTDLLTKLYTIQEDIGAKPKTTDEEKRAKAENAAKMGTTKKAEKKGSKFLELKSAIVDRLKVIHQLLKDTKELENAGYGGDNAKEVIKKQAEIREQIRQATDEWRELEAIYKKEARKKKSKFTPEELEVQSELVNRLYAEIEKVKALQMKGYARGHGTPDAATMLNTKALAYDPTVGSSGSKPSWAGGGGGVALTGDQQQQIMALEERDADFDLQLDEIGEGILDLQEIAQQQGEEVALQGQMLDKVDKKLDKNLEKMTNVNTRMKDTLEEVGRSSDKLMVDIMCIVLAIGFGAVIYKFATG</sequence>
<feature type="transmembrane region" description="Helical" evidence="3">
    <location>
        <begin position="288"/>
        <end position="309"/>
    </location>
</feature>
<evidence type="ECO:0000256" key="1">
    <source>
        <dbReference type="SAM" id="Coils"/>
    </source>
</evidence>
<feature type="domain" description="T-SNARE coiled-coil homology" evidence="4">
    <location>
        <begin position="215"/>
        <end position="277"/>
    </location>
</feature>
<organism evidence="5 6">
    <name type="scientific">Nitzschia inconspicua</name>
    <dbReference type="NCBI Taxonomy" id="303405"/>
    <lineage>
        <taxon>Eukaryota</taxon>
        <taxon>Sar</taxon>
        <taxon>Stramenopiles</taxon>
        <taxon>Ochrophyta</taxon>
        <taxon>Bacillariophyta</taxon>
        <taxon>Bacillariophyceae</taxon>
        <taxon>Bacillariophycidae</taxon>
        <taxon>Bacillariales</taxon>
        <taxon>Bacillariaceae</taxon>
        <taxon>Nitzschia</taxon>
    </lineage>
</organism>
<dbReference type="AlphaFoldDB" id="A0A9K3LFC6"/>
<dbReference type="OrthoDB" id="29755at2759"/>
<proteinExistence type="predicted"/>
<dbReference type="InterPro" id="IPR000727">
    <property type="entry name" value="T_SNARE_dom"/>
</dbReference>
<keyword evidence="1" id="KW-0175">Coiled coil</keyword>
<evidence type="ECO:0000313" key="6">
    <source>
        <dbReference type="Proteomes" id="UP000693970"/>
    </source>
</evidence>
<comment type="caution">
    <text evidence="5">The sequence shown here is derived from an EMBL/GenBank/DDBJ whole genome shotgun (WGS) entry which is preliminary data.</text>
</comment>
<gene>
    <name evidence="5" type="ORF">IV203_036529</name>
</gene>
<protein>
    <recommendedName>
        <fullName evidence="4">t-SNARE coiled-coil homology domain-containing protein</fullName>
    </recommendedName>
</protein>
<feature type="coiled-coil region" evidence="1">
    <location>
        <begin position="92"/>
        <end position="119"/>
    </location>
</feature>
<keyword evidence="3" id="KW-0812">Transmembrane</keyword>
<dbReference type="PROSITE" id="PS50192">
    <property type="entry name" value="T_SNARE"/>
    <property type="match status" value="1"/>
</dbReference>
<dbReference type="EMBL" id="JAGRRH010000013">
    <property type="protein sequence ID" value="KAG7361429.1"/>
    <property type="molecule type" value="Genomic_DNA"/>
</dbReference>
<feature type="region of interest" description="Disordered" evidence="2">
    <location>
        <begin position="27"/>
        <end position="49"/>
    </location>
</feature>
<reference evidence="5" key="2">
    <citation type="submission" date="2021-04" db="EMBL/GenBank/DDBJ databases">
        <authorList>
            <person name="Podell S."/>
        </authorList>
    </citation>
    <scope>NUCLEOTIDE SEQUENCE</scope>
    <source>
        <strain evidence="5">Hildebrandi</strain>
    </source>
</reference>
<evidence type="ECO:0000259" key="4">
    <source>
        <dbReference type="PROSITE" id="PS50192"/>
    </source>
</evidence>
<dbReference type="CDD" id="cd15841">
    <property type="entry name" value="SNARE_Qc"/>
    <property type="match status" value="1"/>
</dbReference>
<keyword evidence="3" id="KW-0472">Membrane</keyword>
<reference evidence="5" key="1">
    <citation type="journal article" date="2021" name="Sci. Rep.">
        <title>Diploid genomic architecture of Nitzschia inconspicua, an elite biomass production diatom.</title>
        <authorList>
            <person name="Oliver A."/>
            <person name="Podell S."/>
            <person name="Pinowska A."/>
            <person name="Traller J.C."/>
            <person name="Smith S.R."/>
            <person name="McClure R."/>
            <person name="Beliaev A."/>
            <person name="Bohutskyi P."/>
            <person name="Hill E.A."/>
            <person name="Rabines A."/>
            <person name="Zheng H."/>
            <person name="Allen L.Z."/>
            <person name="Kuo A."/>
            <person name="Grigoriev I.V."/>
            <person name="Allen A.E."/>
            <person name="Hazlebeck D."/>
            <person name="Allen E.E."/>
        </authorList>
    </citation>
    <scope>NUCLEOTIDE SEQUENCE</scope>
    <source>
        <strain evidence="5">Hildebrandi</strain>
    </source>
</reference>
<name>A0A9K3LFC6_9STRA</name>
<dbReference type="Proteomes" id="UP000693970">
    <property type="component" value="Unassembled WGS sequence"/>
</dbReference>
<keyword evidence="6" id="KW-1185">Reference proteome</keyword>
<evidence type="ECO:0000313" key="5">
    <source>
        <dbReference type="EMBL" id="KAG7361429.1"/>
    </source>
</evidence>
<accession>A0A9K3LFC6</accession>
<evidence type="ECO:0000256" key="3">
    <source>
        <dbReference type="SAM" id="Phobius"/>
    </source>
</evidence>
<feature type="compositionally biased region" description="Basic and acidic residues" evidence="2">
    <location>
        <begin position="27"/>
        <end position="41"/>
    </location>
</feature>